<gene>
    <name evidence="3" type="ORF">APZ19_18960</name>
    <name evidence="2" type="ORF">D0812_21935</name>
</gene>
<dbReference type="RefSeq" id="WP_054823394.1">
    <property type="nucleotide sequence ID" value="NZ_CP033138.1"/>
</dbReference>
<dbReference type="EMBL" id="CP033138">
    <property type="protein sequence ID" value="AYO17051.1"/>
    <property type="molecule type" value="Genomic_DNA"/>
</dbReference>
<sequence>MTDKITLEAAVSGLSNSMTTQLENVLSLMKNNVLIVDEALNTEIEEFNTLLDEVTRLRDEKQTLELKINSQIESHQHDLDELKNELAENIRQLTAANLKLGTFSELKKELKKYKDMQPERLKDRLESTKKRNSELVADNQKLRSDNKKYRSENSELTILNAQLEKAATEVHNQYSHMAELLNHNDGEVVQKTYKGKGTLECFINVFNYPMSFKAKDMEFSVINDFDFHIEIRTNTAINLTTSCSAWGVCFLPTCSDLEGNMPDDLEDAVRSIYLTRMEKKHSFLLERIEAMQAIGINEVPGLSQKHIDLLEDANHLSVYSVCHVPDFKLKSNVKGLGDKGIQEIRQHVRAFVEKWERENWEPQQVGKFN</sequence>
<feature type="coiled-coil region" evidence="1">
    <location>
        <begin position="40"/>
        <end position="99"/>
    </location>
</feature>
<keyword evidence="1" id="KW-0175">Coiled coil</keyword>
<organism evidence="3 5">
    <name type="scientific">Vibrio owensii</name>
    <dbReference type="NCBI Taxonomy" id="696485"/>
    <lineage>
        <taxon>Bacteria</taxon>
        <taxon>Pseudomonadati</taxon>
        <taxon>Pseudomonadota</taxon>
        <taxon>Gammaproteobacteria</taxon>
        <taxon>Vibrionales</taxon>
        <taxon>Vibrionaceae</taxon>
        <taxon>Vibrio</taxon>
    </lineage>
</organism>
<evidence type="ECO:0008006" key="6">
    <source>
        <dbReference type="Google" id="ProtNLM"/>
    </source>
</evidence>
<evidence type="ECO:0000313" key="4">
    <source>
        <dbReference type="Proteomes" id="UP000272136"/>
    </source>
</evidence>
<protein>
    <recommendedName>
        <fullName evidence="6">RNA polymerase alpha subunit C-terminal domain-containing protein</fullName>
    </recommendedName>
</protein>
<evidence type="ECO:0000313" key="5">
    <source>
        <dbReference type="Proteomes" id="UP000390336"/>
    </source>
</evidence>
<dbReference type="EMBL" id="CP045860">
    <property type="protein sequence ID" value="QGH49200.1"/>
    <property type="molecule type" value="Genomic_DNA"/>
</dbReference>
<reference evidence="2 4" key="2">
    <citation type="submission" date="2018-10" db="EMBL/GenBank/DDBJ databases">
        <title>Whole Genome of Vibrio owensii strain 170502, isolated from Acute Hepatopancreatic Necrosis Disease (AHPND) shrimp.</title>
        <authorList>
            <person name="Yan M."/>
            <person name="Wang X."/>
            <person name="Wang Y."/>
        </authorList>
    </citation>
    <scope>NUCLEOTIDE SEQUENCE [LARGE SCALE GENOMIC DNA]</scope>
    <source>
        <strain evidence="2 4">1700302</strain>
    </source>
</reference>
<evidence type="ECO:0000313" key="3">
    <source>
        <dbReference type="EMBL" id="QGH49200.1"/>
    </source>
</evidence>
<evidence type="ECO:0000313" key="2">
    <source>
        <dbReference type="EMBL" id="AYO17051.1"/>
    </source>
</evidence>
<dbReference type="Proteomes" id="UP000390336">
    <property type="component" value="Chromosome 2"/>
</dbReference>
<reference evidence="3" key="3">
    <citation type="submission" date="2019-11" db="EMBL/GenBank/DDBJ databases">
        <title>Complete genome sequence of Vibrio owensii SH-14 isolated from shrimp with acute hepatopancreatic necrosis diease.</title>
        <authorList>
            <person name="Liang X."/>
            <person name="Wang Y."/>
        </authorList>
    </citation>
    <scope>NUCLEOTIDE SEQUENCE</scope>
    <source>
        <strain evidence="3">SH14</strain>
    </source>
</reference>
<accession>A0AAP9GFN6</accession>
<dbReference type="Proteomes" id="UP000272136">
    <property type="component" value="Chromosome 2"/>
</dbReference>
<proteinExistence type="predicted"/>
<dbReference type="AlphaFoldDB" id="A0AAP9GFN6"/>
<reference evidence="3 5" key="1">
    <citation type="journal article" date="2015" name="Genome Announc.">
        <title>Draft Genome Sequence of Vibrio owensii Strain SH-14, Which Causes Shrimp Acute Hepatopancreatic Necrosis Disease.</title>
        <authorList>
            <person name="Liu L."/>
            <person name="Xiao J."/>
            <person name="Xia X."/>
            <person name="Pan Y."/>
            <person name="Yan S."/>
            <person name="Wang Y."/>
        </authorList>
    </citation>
    <scope>NUCLEOTIDE SEQUENCE [LARGE SCALE GENOMIC DNA]</scope>
    <source>
        <strain evidence="3 5">SH14</strain>
    </source>
</reference>
<name>A0AAP9GFN6_9VIBR</name>
<keyword evidence="4" id="KW-1185">Reference proteome</keyword>
<feature type="coiled-coil region" evidence="1">
    <location>
        <begin position="125"/>
        <end position="169"/>
    </location>
</feature>
<evidence type="ECO:0000256" key="1">
    <source>
        <dbReference type="SAM" id="Coils"/>
    </source>
</evidence>